<keyword evidence="2" id="KW-0472">Membrane</keyword>
<keyword evidence="3" id="KW-0732">Signal</keyword>
<gene>
    <name evidence="4" type="ORF">BS50DRAFT_632078</name>
</gene>
<keyword evidence="2" id="KW-0812">Transmembrane</keyword>
<evidence type="ECO:0000256" key="1">
    <source>
        <dbReference type="SAM" id="MobiDB-lite"/>
    </source>
</evidence>
<feature type="transmembrane region" description="Helical" evidence="2">
    <location>
        <begin position="140"/>
        <end position="165"/>
    </location>
</feature>
<keyword evidence="5" id="KW-1185">Reference proteome</keyword>
<dbReference type="Proteomes" id="UP000240883">
    <property type="component" value="Unassembled WGS sequence"/>
</dbReference>
<feature type="chain" id="PRO_5015702996" description="Ig-like domain-containing protein" evidence="3">
    <location>
        <begin position="22"/>
        <end position="240"/>
    </location>
</feature>
<protein>
    <recommendedName>
        <fullName evidence="6">Ig-like domain-containing protein</fullName>
    </recommendedName>
</protein>
<dbReference type="AlphaFoldDB" id="A0A2T2NXL4"/>
<dbReference type="OrthoDB" id="3936754at2759"/>
<keyword evidence="2" id="KW-1133">Transmembrane helix</keyword>
<evidence type="ECO:0000313" key="4">
    <source>
        <dbReference type="EMBL" id="PSN70157.1"/>
    </source>
</evidence>
<evidence type="ECO:0000256" key="2">
    <source>
        <dbReference type="SAM" id="Phobius"/>
    </source>
</evidence>
<evidence type="ECO:0000256" key="3">
    <source>
        <dbReference type="SAM" id="SignalP"/>
    </source>
</evidence>
<evidence type="ECO:0000313" key="5">
    <source>
        <dbReference type="Proteomes" id="UP000240883"/>
    </source>
</evidence>
<sequence>MLAQWILPALALSGSLQSVAAVPTRTNCRCTIVSNDTVPASTPRPSADSFDICSGLGPELEHFRHAEPDLYASYIHQAKASDSTPTDEEQPLTTTVLLQLAAKNGFQNLGVVLPSTESRIVCRSAPEPFSAYQDSRMTLLALQVIVAIAVLACLAECVTLVADWLSNRRCLQQKPALRLIGAEQRLRAVMSPESIFSPGAEKKLRAYSSPDWMPRTLSEKGRQFDAYEEEDDDEMNRPVM</sequence>
<dbReference type="EMBL" id="KZ678132">
    <property type="protein sequence ID" value="PSN70157.1"/>
    <property type="molecule type" value="Genomic_DNA"/>
</dbReference>
<evidence type="ECO:0008006" key="6">
    <source>
        <dbReference type="Google" id="ProtNLM"/>
    </source>
</evidence>
<name>A0A2T2NXL4_CORCC</name>
<accession>A0A2T2NXL4</accession>
<proteinExistence type="predicted"/>
<reference evidence="4 5" key="1">
    <citation type="journal article" date="2018" name="Front. Microbiol.">
        <title>Genome-Wide Analysis of Corynespora cassiicola Leaf Fall Disease Putative Effectors.</title>
        <authorList>
            <person name="Lopez D."/>
            <person name="Ribeiro S."/>
            <person name="Label P."/>
            <person name="Fumanal B."/>
            <person name="Venisse J.S."/>
            <person name="Kohler A."/>
            <person name="de Oliveira R.R."/>
            <person name="Labutti K."/>
            <person name="Lipzen A."/>
            <person name="Lail K."/>
            <person name="Bauer D."/>
            <person name="Ohm R.A."/>
            <person name="Barry K.W."/>
            <person name="Spatafora J."/>
            <person name="Grigoriev I.V."/>
            <person name="Martin F.M."/>
            <person name="Pujade-Renaud V."/>
        </authorList>
    </citation>
    <scope>NUCLEOTIDE SEQUENCE [LARGE SCALE GENOMIC DNA]</scope>
    <source>
        <strain evidence="4 5">Philippines</strain>
    </source>
</reference>
<organism evidence="4 5">
    <name type="scientific">Corynespora cassiicola Philippines</name>
    <dbReference type="NCBI Taxonomy" id="1448308"/>
    <lineage>
        <taxon>Eukaryota</taxon>
        <taxon>Fungi</taxon>
        <taxon>Dikarya</taxon>
        <taxon>Ascomycota</taxon>
        <taxon>Pezizomycotina</taxon>
        <taxon>Dothideomycetes</taxon>
        <taxon>Pleosporomycetidae</taxon>
        <taxon>Pleosporales</taxon>
        <taxon>Corynesporascaceae</taxon>
        <taxon>Corynespora</taxon>
    </lineage>
</organism>
<feature type="signal peptide" evidence="3">
    <location>
        <begin position="1"/>
        <end position="21"/>
    </location>
</feature>
<feature type="region of interest" description="Disordered" evidence="1">
    <location>
        <begin position="212"/>
        <end position="240"/>
    </location>
</feature>